<dbReference type="EMBL" id="BQKI01000083">
    <property type="protein sequence ID" value="GJN31950.1"/>
    <property type="molecule type" value="Genomic_DNA"/>
</dbReference>
<gene>
    <name evidence="3" type="primary">gb20413</name>
    <name evidence="3" type="ORF">PR202_gb20413</name>
</gene>
<organism evidence="3 4">
    <name type="scientific">Eleusine coracana subsp. coracana</name>
    <dbReference type="NCBI Taxonomy" id="191504"/>
    <lineage>
        <taxon>Eukaryota</taxon>
        <taxon>Viridiplantae</taxon>
        <taxon>Streptophyta</taxon>
        <taxon>Embryophyta</taxon>
        <taxon>Tracheophyta</taxon>
        <taxon>Spermatophyta</taxon>
        <taxon>Magnoliopsida</taxon>
        <taxon>Liliopsida</taxon>
        <taxon>Poales</taxon>
        <taxon>Poaceae</taxon>
        <taxon>PACMAD clade</taxon>
        <taxon>Chloridoideae</taxon>
        <taxon>Cynodonteae</taxon>
        <taxon>Eleusininae</taxon>
        <taxon>Eleusine</taxon>
    </lineage>
</organism>
<feature type="domain" description="Ribonuclease H1 N-terminal" evidence="1">
    <location>
        <begin position="270"/>
        <end position="302"/>
    </location>
</feature>
<reference evidence="3" key="1">
    <citation type="journal article" date="2018" name="DNA Res.">
        <title>Multiple hybrid de novo genome assembly of finger millet, an orphan allotetraploid crop.</title>
        <authorList>
            <person name="Hatakeyama M."/>
            <person name="Aluri S."/>
            <person name="Balachadran M.T."/>
            <person name="Sivarajan S.R."/>
            <person name="Patrignani A."/>
            <person name="Gruter S."/>
            <person name="Poveda L."/>
            <person name="Shimizu-Inatsugi R."/>
            <person name="Baeten J."/>
            <person name="Francoijs K.J."/>
            <person name="Nataraja K.N."/>
            <person name="Reddy Y.A.N."/>
            <person name="Phadnis S."/>
            <person name="Ravikumar R.L."/>
            <person name="Schlapbach R."/>
            <person name="Sreeman S.M."/>
            <person name="Shimizu K.K."/>
        </authorList>
    </citation>
    <scope>NUCLEOTIDE SEQUENCE</scope>
</reference>
<evidence type="ECO:0000259" key="1">
    <source>
        <dbReference type="Pfam" id="PF01693"/>
    </source>
</evidence>
<sequence>MSEWSVDMGHGDNAVGGQGGNAVGGQGGNATGRAAMCWTSVMSGFVLRRFVDLVGQGVKTNKGFKEVHVNQVARNLSDFIGQEVTGTQVYNHLRKWRQRWVKVYRLKDLSGALWDEDTCTIVLDDEHLRGHIKVTWFLFDILQDHPKDAEFLNVPIENYNPMQVIFRAGQATGRYAMGSNEPLGTLSNITDTHMTEGVTQDDAVGSVGAGGSGGAGLQMLLRLLLLCRQVKCILSYNKRLGDGFVTMNENHRVLWMRQFLAKIAAQAIPPSVYSSWLVCSDQVTGFAKACYSTYASKEEAEAAYVAYEHLSFSDMRYVALKSRKSESSGSHHVNEVVKPVKPKVMRYWRDVVIVVQFFMIIYLCYKLM</sequence>
<evidence type="ECO:0000313" key="4">
    <source>
        <dbReference type="Proteomes" id="UP001054889"/>
    </source>
</evidence>
<dbReference type="PANTHER" id="PTHR47127">
    <property type="entry name" value="10A19I.15"/>
    <property type="match status" value="1"/>
</dbReference>
<proteinExistence type="predicted"/>
<name>A0AAV5FCB9_ELECO</name>
<dbReference type="Proteomes" id="UP001054889">
    <property type="component" value="Unassembled WGS sequence"/>
</dbReference>
<reference evidence="3" key="2">
    <citation type="submission" date="2021-12" db="EMBL/GenBank/DDBJ databases">
        <title>Resequencing data analysis of finger millet.</title>
        <authorList>
            <person name="Hatakeyama M."/>
            <person name="Aluri S."/>
            <person name="Balachadran M.T."/>
            <person name="Sivarajan S.R."/>
            <person name="Poveda L."/>
            <person name="Shimizu-Inatsugi R."/>
            <person name="Schlapbach R."/>
            <person name="Sreeman S.M."/>
            <person name="Shimizu K.K."/>
        </authorList>
    </citation>
    <scope>NUCLEOTIDE SEQUENCE</scope>
</reference>
<dbReference type="InterPro" id="IPR011320">
    <property type="entry name" value="RNase_H1_N"/>
</dbReference>
<evidence type="ECO:0000313" key="3">
    <source>
        <dbReference type="EMBL" id="GJN31950.1"/>
    </source>
</evidence>
<dbReference type="Pfam" id="PF01693">
    <property type="entry name" value="Cauli_VI"/>
    <property type="match status" value="1"/>
</dbReference>
<evidence type="ECO:0000259" key="2">
    <source>
        <dbReference type="Pfam" id="PF12776"/>
    </source>
</evidence>
<dbReference type="Pfam" id="PF12776">
    <property type="entry name" value="Myb_DNA-bind_3"/>
    <property type="match status" value="1"/>
</dbReference>
<accession>A0AAV5FCB9</accession>
<keyword evidence="4" id="KW-1185">Reference proteome</keyword>
<dbReference type="InterPro" id="IPR037056">
    <property type="entry name" value="RNase_H1_N_sf"/>
</dbReference>
<dbReference type="AlphaFoldDB" id="A0AAV5FCB9"/>
<evidence type="ECO:0008006" key="5">
    <source>
        <dbReference type="Google" id="ProtNLM"/>
    </source>
</evidence>
<dbReference type="InterPro" id="IPR024752">
    <property type="entry name" value="Myb/SANT-like_dom"/>
</dbReference>
<feature type="domain" description="Myb/SANT-like" evidence="2">
    <location>
        <begin position="38"/>
        <end position="126"/>
    </location>
</feature>
<protein>
    <recommendedName>
        <fullName evidence="5">Myb/SANT-like domain-containing protein</fullName>
    </recommendedName>
</protein>
<dbReference type="Gene3D" id="3.40.970.10">
    <property type="entry name" value="Ribonuclease H1, N-terminal domain"/>
    <property type="match status" value="1"/>
</dbReference>
<comment type="caution">
    <text evidence="3">The sequence shown here is derived from an EMBL/GenBank/DDBJ whole genome shotgun (WGS) entry which is preliminary data.</text>
</comment>